<feature type="domain" description="Agouti" evidence="11">
    <location>
        <begin position="99"/>
        <end position="138"/>
    </location>
</feature>
<dbReference type="PROSITE" id="PS60024">
    <property type="entry name" value="AGOUTI_1"/>
    <property type="match status" value="1"/>
</dbReference>
<dbReference type="InterPro" id="IPR036836">
    <property type="entry name" value="Agouti_dom_sf"/>
</dbReference>
<evidence type="ECO:0000256" key="5">
    <source>
        <dbReference type="ARBA" id="ARBA00022854"/>
    </source>
</evidence>
<dbReference type="PANTHER" id="PTHR16551:SF1">
    <property type="entry name" value="AGOUTI-SIGNALING PROTEIN"/>
    <property type="match status" value="1"/>
</dbReference>
<evidence type="ECO:0000256" key="7">
    <source>
        <dbReference type="ARBA" id="ARBA00023180"/>
    </source>
</evidence>
<evidence type="ECO:0000256" key="6">
    <source>
        <dbReference type="ARBA" id="ARBA00023157"/>
    </source>
</evidence>
<keyword evidence="13" id="KW-1185">Reference proteome</keyword>
<evidence type="ECO:0000313" key="12">
    <source>
        <dbReference type="EMBL" id="ROL44924.1"/>
    </source>
</evidence>
<evidence type="ECO:0000256" key="8">
    <source>
        <dbReference type="ARBA" id="ARBA00033432"/>
    </source>
</evidence>
<dbReference type="GO" id="GO:0005184">
    <property type="term" value="F:neuropeptide hormone activity"/>
    <property type="evidence" value="ECO:0007669"/>
    <property type="project" value="TreeGrafter"/>
</dbReference>
<feature type="disulfide bond" evidence="9">
    <location>
        <begin position="117"/>
        <end position="138"/>
    </location>
</feature>
<dbReference type="InterPro" id="IPR007733">
    <property type="entry name" value="Agouti"/>
</dbReference>
<reference evidence="12 13" key="1">
    <citation type="submission" date="2018-10" db="EMBL/GenBank/DDBJ databases">
        <title>Genome assembly for a Yunnan-Guizhou Plateau 3E fish, Anabarilius grahami (Regan), and its evolutionary and genetic applications.</title>
        <authorList>
            <person name="Jiang W."/>
        </authorList>
    </citation>
    <scope>NUCLEOTIDE SEQUENCE [LARGE SCALE GENOMIC DNA]</scope>
    <source>
        <strain evidence="12">AG-KIZ</strain>
        <tissue evidence="12">Muscle</tissue>
    </source>
</reference>
<dbReference type="GO" id="GO:0032438">
    <property type="term" value="P:melanosome organization"/>
    <property type="evidence" value="ECO:0007669"/>
    <property type="project" value="TreeGrafter"/>
</dbReference>
<keyword evidence="3" id="KW-0964">Secreted</keyword>
<evidence type="ECO:0000256" key="3">
    <source>
        <dbReference type="ARBA" id="ARBA00022525"/>
    </source>
</evidence>
<dbReference type="SUPFAM" id="SSF57055">
    <property type="entry name" value="Agouti-related protein"/>
    <property type="match status" value="1"/>
</dbReference>
<evidence type="ECO:0000256" key="9">
    <source>
        <dbReference type="PROSITE-ProRule" id="PRU00494"/>
    </source>
</evidence>
<sequence length="138" mass="15640">MGSFGFECTVKEDIKKTGDCQKKEVKHACCVTVHTHILMEEQYSSNQTTISLQVNNQTDEPPVLIVGLSKTPKKNKKPEKKPKKKFSNRIKRPPPPPNCVPLWSSCKTPNAVCCDQCAFCHCRLFKTVCYCRMGYPKC</sequence>
<accession>A0A3N0YFP8</accession>
<feature type="region of interest" description="Disordered" evidence="10">
    <location>
        <begin position="61"/>
        <end position="96"/>
    </location>
</feature>
<feature type="disulfide bond" evidence="9">
    <location>
        <begin position="113"/>
        <end position="131"/>
    </location>
</feature>
<evidence type="ECO:0000256" key="1">
    <source>
        <dbReference type="ARBA" id="ARBA00004613"/>
    </source>
</evidence>
<evidence type="ECO:0000259" key="11">
    <source>
        <dbReference type="PROSITE" id="PS51150"/>
    </source>
</evidence>
<dbReference type="GO" id="GO:0031779">
    <property type="term" value="F:melanocortin receptor binding"/>
    <property type="evidence" value="ECO:0007669"/>
    <property type="project" value="TreeGrafter"/>
</dbReference>
<comment type="caution">
    <text evidence="12">The sequence shown here is derived from an EMBL/GenBank/DDBJ whole genome shotgun (WGS) entry which is preliminary data.</text>
</comment>
<dbReference type="SMART" id="SM00792">
    <property type="entry name" value="Agouti"/>
    <property type="match status" value="1"/>
</dbReference>
<keyword evidence="4" id="KW-0732">Signal</keyword>
<dbReference type="GO" id="GO:0005615">
    <property type="term" value="C:extracellular space"/>
    <property type="evidence" value="ECO:0007669"/>
    <property type="project" value="TreeGrafter"/>
</dbReference>
<dbReference type="InterPro" id="IPR027300">
    <property type="entry name" value="Agouti_dom"/>
</dbReference>
<dbReference type="GO" id="GO:0009755">
    <property type="term" value="P:hormone-mediated signaling pathway"/>
    <property type="evidence" value="ECO:0007669"/>
    <property type="project" value="InterPro"/>
</dbReference>
<proteinExistence type="predicted"/>
<organism evidence="12 13">
    <name type="scientific">Anabarilius grahami</name>
    <name type="common">Kanglang fish</name>
    <name type="synonym">Barilius grahami</name>
    <dbReference type="NCBI Taxonomy" id="495550"/>
    <lineage>
        <taxon>Eukaryota</taxon>
        <taxon>Metazoa</taxon>
        <taxon>Chordata</taxon>
        <taxon>Craniata</taxon>
        <taxon>Vertebrata</taxon>
        <taxon>Euteleostomi</taxon>
        <taxon>Actinopterygii</taxon>
        <taxon>Neopterygii</taxon>
        <taxon>Teleostei</taxon>
        <taxon>Ostariophysi</taxon>
        <taxon>Cypriniformes</taxon>
        <taxon>Xenocyprididae</taxon>
        <taxon>Xenocypridinae</taxon>
        <taxon>Xenocypridinae incertae sedis</taxon>
        <taxon>Anabarilius</taxon>
    </lineage>
</organism>
<keyword evidence="7" id="KW-0325">Glycoprotein</keyword>
<keyword evidence="6 9" id="KW-1015">Disulfide bond</keyword>
<protein>
    <recommendedName>
        <fullName evidence="2">Agouti-signaling protein</fullName>
    </recommendedName>
    <alternativeName>
        <fullName evidence="8">Agouti switch protein</fullName>
    </alternativeName>
</protein>
<evidence type="ECO:0000256" key="10">
    <source>
        <dbReference type="SAM" id="MobiDB-lite"/>
    </source>
</evidence>
<dbReference type="EMBL" id="RJVU01043279">
    <property type="protein sequence ID" value="ROL44924.1"/>
    <property type="molecule type" value="Genomic_DNA"/>
</dbReference>
<feature type="disulfide bond" evidence="9">
    <location>
        <begin position="122"/>
        <end position="129"/>
    </location>
</feature>
<feature type="disulfide bond" evidence="9">
    <location>
        <begin position="106"/>
        <end position="120"/>
    </location>
</feature>
<feature type="disulfide bond" evidence="9">
    <location>
        <begin position="99"/>
        <end position="114"/>
    </location>
</feature>
<evidence type="ECO:0000256" key="2">
    <source>
        <dbReference type="ARBA" id="ARBA00017885"/>
    </source>
</evidence>
<keyword evidence="5" id="KW-0960">Knottin</keyword>
<dbReference type="PANTHER" id="PTHR16551">
    <property type="entry name" value="AGOUTI RELATED"/>
    <property type="match status" value="1"/>
</dbReference>
<dbReference type="AlphaFoldDB" id="A0A3N0YFP8"/>
<dbReference type="Gene3D" id="4.10.760.10">
    <property type="entry name" value="Agouti domain"/>
    <property type="match status" value="1"/>
</dbReference>
<comment type="subcellular location">
    <subcellularLocation>
        <location evidence="1">Secreted</location>
    </subcellularLocation>
</comment>
<dbReference type="Pfam" id="PF05039">
    <property type="entry name" value="Agouti"/>
    <property type="match status" value="1"/>
</dbReference>
<gene>
    <name evidence="12" type="ORF">DPX16_9136</name>
</gene>
<feature type="compositionally biased region" description="Basic residues" evidence="10">
    <location>
        <begin position="71"/>
        <end position="92"/>
    </location>
</feature>
<dbReference type="OrthoDB" id="8717782at2759"/>
<dbReference type="PROSITE" id="PS51150">
    <property type="entry name" value="AGOUTI_2"/>
    <property type="match status" value="1"/>
</dbReference>
<name>A0A3N0YFP8_ANAGA</name>
<evidence type="ECO:0000256" key="4">
    <source>
        <dbReference type="ARBA" id="ARBA00022729"/>
    </source>
</evidence>
<evidence type="ECO:0000313" key="13">
    <source>
        <dbReference type="Proteomes" id="UP000281406"/>
    </source>
</evidence>
<dbReference type="Proteomes" id="UP000281406">
    <property type="component" value="Unassembled WGS sequence"/>
</dbReference>